<dbReference type="EMBL" id="MTYJ01000173">
    <property type="protein sequence ID" value="OWA49777.1"/>
    <property type="molecule type" value="Genomic_DNA"/>
</dbReference>
<gene>
    <name evidence="9" type="ORF">BV898_14314</name>
</gene>
<feature type="domain" description="GH15-like" evidence="7">
    <location>
        <begin position="79"/>
        <end position="911"/>
    </location>
</feature>
<evidence type="ECO:0000256" key="5">
    <source>
        <dbReference type="ARBA" id="ARBA00023277"/>
    </source>
</evidence>
<dbReference type="PANTHER" id="PTHR10749">
    <property type="entry name" value="PHOSPHORYLASE B KINASE REGULATORY SUBUNIT"/>
    <property type="match status" value="1"/>
</dbReference>
<keyword evidence="10" id="KW-1185">Reference proteome</keyword>
<organism evidence="9 10">
    <name type="scientific">Hypsibius exemplaris</name>
    <name type="common">Freshwater tardigrade</name>
    <dbReference type="NCBI Taxonomy" id="2072580"/>
    <lineage>
        <taxon>Eukaryota</taxon>
        <taxon>Metazoa</taxon>
        <taxon>Ecdysozoa</taxon>
        <taxon>Tardigrada</taxon>
        <taxon>Eutardigrada</taxon>
        <taxon>Parachela</taxon>
        <taxon>Hypsibioidea</taxon>
        <taxon>Hypsibiidae</taxon>
        <taxon>Hypsibius</taxon>
    </lineage>
</organism>
<dbReference type="Pfam" id="PF19292">
    <property type="entry name" value="KPBB_C"/>
    <property type="match status" value="1"/>
</dbReference>
<proteinExistence type="inferred from homology"/>
<evidence type="ECO:0000256" key="6">
    <source>
        <dbReference type="RuleBase" id="RU364123"/>
    </source>
</evidence>
<dbReference type="InterPro" id="IPR008734">
    <property type="entry name" value="PHK_A/B_su"/>
</dbReference>
<dbReference type="GO" id="GO:0005516">
    <property type="term" value="F:calmodulin binding"/>
    <property type="evidence" value="ECO:0007669"/>
    <property type="project" value="UniProtKB-KW"/>
</dbReference>
<dbReference type="InterPro" id="IPR011613">
    <property type="entry name" value="GH15-like"/>
</dbReference>
<feature type="domain" description="Phosphorylase b kinase regulatory subunit alpha/beta C-terminal" evidence="8">
    <location>
        <begin position="973"/>
        <end position="1124"/>
    </location>
</feature>
<comment type="subcellular location">
    <subcellularLocation>
        <location evidence="6">Cell membrane</location>
        <topology evidence="6">Lipid-anchor</topology>
        <orientation evidence="6">Cytoplasmic side</orientation>
    </subcellularLocation>
</comment>
<dbReference type="InterPro" id="IPR045583">
    <property type="entry name" value="KPBA/B_C"/>
</dbReference>
<keyword evidence="3 6" id="KW-0321">Glycogen metabolism</keyword>
<keyword evidence="6" id="KW-0472">Membrane</keyword>
<protein>
    <recommendedName>
        <fullName evidence="6">Phosphorylase b kinase regulatory subunit</fullName>
    </recommendedName>
</protein>
<dbReference type="AlphaFoldDB" id="A0A9X6RJD4"/>
<comment type="pathway">
    <text evidence="1 6">Glycan biosynthesis; glycogen metabolism.</text>
</comment>
<evidence type="ECO:0000256" key="4">
    <source>
        <dbReference type="ARBA" id="ARBA00022860"/>
    </source>
</evidence>
<keyword evidence="6" id="KW-0636">Prenylation</keyword>
<dbReference type="GO" id="GO:0005886">
    <property type="term" value="C:plasma membrane"/>
    <property type="evidence" value="ECO:0007669"/>
    <property type="project" value="UniProtKB-SubCell"/>
</dbReference>
<dbReference type="GO" id="GO:0005964">
    <property type="term" value="C:phosphorylase kinase complex"/>
    <property type="evidence" value="ECO:0007669"/>
    <property type="project" value="TreeGrafter"/>
</dbReference>
<dbReference type="Proteomes" id="UP000192578">
    <property type="component" value="Unassembled WGS sequence"/>
</dbReference>
<evidence type="ECO:0000256" key="2">
    <source>
        <dbReference type="ARBA" id="ARBA00007128"/>
    </source>
</evidence>
<dbReference type="InterPro" id="IPR008928">
    <property type="entry name" value="6-hairpin_glycosidase_sf"/>
</dbReference>
<dbReference type="SUPFAM" id="SSF48208">
    <property type="entry name" value="Six-hairpin glycosidases"/>
    <property type="match status" value="1"/>
</dbReference>
<keyword evidence="6" id="KW-0449">Lipoprotein</keyword>
<comment type="similarity">
    <text evidence="2 6">Belongs to the phosphorylase b kinase regulatory chain family.</text>
</comment>
<evidence type="ECO:0000313" key="10">
    <source>
        <dbReference type="Proteomes" id="UP000192578"/>
    </source>
</evidence>
<evidence type="ECO:0000256" key="3">
    <source>
        <dbReference type="ARBA" id="ARBA00022600"/>
    </source>
</evidence>
<evidence type="ECO:0000256" key="1">
    <source>
        <dbReference type="ARBA" id="ARBA00005131"/>
    </source>
</evidence>
<accession>A0A9X6RJD4</accession>
<keyword evidence="4 6" id="KW-0112">Calmodulin-binding</keyword>
<dbReference type="PANTHER" id="PTHR10749:SF8">
    <property type="entry name" value="PHOSPHORYLASE B KINASE REGULATORY SUBUNIT BETA"/>
    <property type="match status" value="1"/>
</dbReference>
<evidence type="ECO:0000313" key="9">
    <source>
        <dbReference type="EMBL" id="OWA49777.1"/>
    </source>
</evidence>
<comment type="caution">
    <text evidence="9">The sequence shown here is derived from an EMBL/GenBank/DDBJ whole genome shotgun (WGS) entry which is preliminary data.</text>
</comment>
<name>A0A9X6RJD4_HYPEX</name>
<dbReference type="Pfam" id="PF00723">
    <property type="entry name" value="Glyco_hydro_15"/>
    <property type="match status" value="1"/>
</dbReference>
<comment type="function">
    <text evidence="6">Phosphorylase b kinase catalyzes the phosphorylation of serine in certain substrates, including troponin I.</text>
</comment>
<reference evidence="10" key="1">
    <citation type="submission" date="2017-01" db="EMBL/GenBank/DDBJ databases">
        <title>Comparative genomics of anhydrobiosis in the tardigrade Hypsibius dujardini.</title>
        <authorList>
            <person name="Yoshida Y."/>
            <person name="Koutsovoulos G."/>
            <person name="Laetsch D."/>
            <person name="Stevens L."/>
            <person name="Kumar S."/>
            <person name="Horikawa D."/>
            <person name="Ishino K."/>
            <person name="Komine S."/>
            <person name="Tomita M."/>
            <person name="Blaxter M."/>
            <person name="Arakawa K."/>
        </authorList>
    </citation>
    <scope>NUCLEOTIDE SEQUENCE [LARGE SCALE GENOMIC DNA]</scope>
    <source>
        <strain evidence="10">Z151</strain>
    </source>
</reference>
<sequence>MAALFPFPRAGFGERKLSGSFMLTSELTRQELSDQVSRVRSDVQRQESTTPYVSAADGSISGIEGASGGQAEYGKTLSRLEFYYLMVKNQILRFQHESLGLYVTDNATAKDGHVRDMIYANSAVWALSRAYKRIDDDAGRGNELGQCAVKCMRGILFCWMSQADQLERFKNDQIPAFALHSRFEVQHGDPIPCTAYPYPHLQIDVVALYLLYLTQMTESGLKIIFTMEEVHMVQNLVFYLERAYRIPDFGMWERGDKYNTGSPELHASSIGMAKVALESINGFNLFGEHGASWSVIYADVDAHNRNRTTLETMLPRESSTKNTDASLIPTLSYPCFAVHKPIVFRATMDKMQRKLLGKYGFKRFLRDGYGTAIEGKGRRFYQPSEVKLFDSIECEWPVFFVYLIIDGVFHGDTEQVQNFQKLLEPLLKESFEGDVVIPRYYYVPEEMIEAERLNPGSQDRLSSNEDPDGEGDIFIWGQALFIISQLLVEGLISPSELDPLRRYQPATQRPSRKSRYSSFSSSIPSDLAVQVALISESARLQALLATYGVQTQTPHQIEPIHIWSPNNLTEVYSRLGQEDQLGLSGRPKRPFGPLSTSKIYRVGGETAVCYPLFFEITDFYLSYDQSMLMDYIRNGTAFVASRWKLHGRPTMVCLIREEMVRGPQAGDMLKLLASFRAGEVNGIRVRTGLLQNFLASSCVEHLDFVVDLTTVKRGSFEEITDSTTNFRSLMDITRPSTRSSLSEQNFNEYNDRNVHEVIDALNHTDSLRGQGQLLSILLRKHGENFVVDSVNNTTVKMRMETLIRQCANLKKWEIVRYCSGMLQKVVASLAPSITGMLVRGKEVRLGVFGHEEAIIDKPVTPSQVKNLVYSTCYHYHPSAAVLQQELLISIGTFMETQPHIFDGMLKIRMGWIVRALSFYIKHTAMDPTESKDDYIYSLSPSDVQDLLLEVLTLPPLTRSDIGPSLGHPKLSPLQRRQVDGSLNRVPRKFYDSFWNILHRCPKGIKVADQLIPQDPTITEMTLYELNFALRVDALLDRITHPEYRQIVVELIMVVNTVLERNPELYFADVLDTDGFVHSAFERFLKDYKRKETKPSRTYEIELFYDQPVSVTGTYVAGAVVDLLLHQDVDYTGVGSANLDASAEPSDSDSCVIS</sequence>
<keyword evidence="5 6" id="KW-0119">Carbohydrate metabolism</keyword>
<evidence type="ECO:0000259" key="7">
    <source>
        <dbReference type="Pfam" id="PF00723"/>
    </source>
</evidence>
<keyword evidence="6" id="KW-1003">Cell membrane</keyword>
<dbReference type="OrthoDB" id="5971574at2759"/>
<evidence type="ECO:0000259" key="8">
    <source>
        <dbReference type="Pfam" id="PF19292"/>
    </source>
</evidence>
<dbReference type="GO" id="GO:0005977">
    <property type="term" value="P:glycogen metabolic process"/>
    <property type="evidence" value="ECO:0007669"/>
    <property type="project" value="UniProtKB-KW"/>
</dbReference>